<dbReference type="SUPFAM" id="SSF56935">
    <property type="entry name" value="Porins"/>
    <property type="match status" value="1"/>
</dbReference>
<dbReference type="Proteomes" id="UP000009080">
    <property type="component" value="Chromosome"/>
</dbReference>
<feature type="domain" description="TonB-dependent receptor-like beta-barrel" evidence="14">
    <location>
        <begin position="229"/>
        <end position="619"/>
    </location>
</feature>
<dbReference type="STRING" id="377629.TERTU_4055"/>
<keyword evidence="5 13" id="KW-0732">Signal</keyword>
<keyword evidence="8 10" id="KW-0472">Membrane</keyword>
<evidence type="ECO:0000259" key="14">
    <source>
        <dbReference type="Pfam" id="PF00593"/>
    </source>
</evidence>
<evidence type="ECO:0000256" key="7">
    <source>
        <dbReference type="ARBA" id="ARBA00023077"/>
    </source>
</evidence>
<dbReference type="Pfam" id="PF07715">
    <property type="entry name" value="Plug"/>
    <property type="match status" value="1"/>
</dbReference>
<keyword evidence="7 11" id="KW-0798">TonB box</keyword>
<keyword evidence="9 10" id="KW-0998">Cell outer membrane</keyword>
<dbReference type="GO" id="GO:0009279">
    <property type="term" value="C:cell outer membrane"/>
    <property type="evidence" value="ECO:0007669"/>
    <property type="project" value="UniProtKB-SubCell"/>
</dbReference>
<keyword evidence="17" id="KW-1185">Reference proteome</keyword>
<dbReference type="AlphaFoldDB" id="C5BUB2"/>
<dbReference type="InterPro" id="IPR036942">
    <property type="entry name" value="Beta-barrel_TonB_sf"/>
</dbReference>
<dbReference type="CDD" id="cd01347">
    <property type="entry name" value="ligand_gated_channel"/>
    <property type="match status" value="1"/>
</dbReference>
<keyword evidence="2 10" id="KW-0813">Transport</keyword>
<evidence type="ECO:0000256" key="5">
    <source>
        <dbReference type="ARBA" id="ARBA00022729"/>
    </source>
</evidence>
<dbReference type="HOGENOM" id="CLU_008287_18_2_6"/>
<dbReference type="RefSeq" id="WP_015817255.1">
    <property type="nucleotide sequence ID" value="NC_012997.1"/>
</dbReference>
<evidence type="ECO:0000256" key="10">
    <source>
        <dbReference type="PROSITE-ProRule" id="PRU01360"/>
    </source>
</evidence>
<keyword evidence="3 10" id="KW-1134">Transmembrane beta strand</keyword>
<dbReference type="eggNOG" id="COG4771">
    <property type="taxonomic scope" value="Bacteria"/>
</dbReference>
<reference evidence="16 17" key="1">
    <citation type="journal article" date="2009" name="PLoS ONE">
        <title>The complete genome of Teredinibacter turnerae T7901: an intracellular endosymbiont of marine wood-boring bivalves (shipworms).</title>
        <authorList>
            <person name="Yang J.C."/>
            <person name="Madupu R."/>
            <person name="Durkin A.S."/>
            <person name="Ekborg N.A."/>
            <person name="Pedamallu C.S."/>
            <person name="Hostetler J.B."/>
            <person name="Radune D."/>
            <person name="Toms B.S."/>
            <person name="Henrissat B."/>
            <person name="Coutinho P.M."/>
            <person name="Schwarz S."/>
            <person name="Field L."/>
            <person name="Trindade-Silva A.E."/>
            <person name="Soares C.A.G."/>
            <person name="Elshahawi S."/>
            <person name="Hanora A."/>
            <person name="Schmidt E.W."/>
            <person name="Haygood M.G."/>
            <person name="Posfai J."/>
            <person name="Benner J."/>
            <person name="Madinger C."/>
            <person name="Nove J."/>
            <person name="Anton B."/>
            <person name="Chaudhary K."/>
            <person name="Foster J."/>
            <person name="Holman A."/>
            <person name="Kumar S."/>
            <person name="Lessard P.A."/>
            <person name="Luyten Y.A."/>
            <person name="Slatko B."/>
            <person name="Wood N."/>
            <person name="Wu B."/>
            <person name="Teplitski M."/>
            <person name="Mougous J.D."/>
            <person name="Ward N."/>
            <person name="Eisen J.A."/>
            <person name="Badger J.H."/>
            <person name="Distel D.L."/>
        </authorList>
    </citation>
    <scope>NUCLEOTIDE SEQUENCE [LARGE SCALE GENOMIC DNA]</scope>
    <source>
        <strain evidence="17">ATCC 39867 / T7901</strain>
    </source>
</reference>
<evidence type="ECO:0000313" key="16">
    <source>
        <dbReference type="EMBL" id="ACR11143.1"/>
    </source>
</evidence>
<feature type="domain" description="TonB-dependent receptor plug" evidence="15">
    <location>
        <begin position="48"/>
        <end position="155"/>
    </location>
</feature>
<feature type="chain" id="PRO_5002948942" evidence="13">
    <location>
        <begin position="24"/>
        <end position="648"/>
    </location>
</feature>
<dbReference type="InterPro" id="IPR039426">
    <property type="entry name" value="TonB-dep_rcpt-like"/>
</dbReference>
<evidence type="ECO:0000256" key="12">
    <source>
        <dbReference type="RuleBase" id="RU003357"/>
    </source>
</evidence>
<dbReference type="GO" id="GO:0015344">
    <property type="term" value="F:siderophore uptake transmembrane transporter activity"/>
    <property type="evidence" value="ECO:0007669"/>
    <property type="project" value="TreeGrafter"/>
</dbReference>
<evidence type="ECO:0000256" key="3">
    <source>
        <dbReference type="ARBA" id="ARBA00022452"/>
    </source>
</evidence>
<evidence type="ECO:0000256" key="2">
    <source>
        <dbReference type="ARBA" id="ARBA00022448"/>
    </source>
</evidence>
<dbReference type="PROSITE" id="PS00430">
    <property type="entry name" value="TONB_DEPENDENT_REC_1"/>
    <property type="match status" value="1"/>
</dbReference>
<evidence type="ECO:0000256" key="4">
    <source>
        <dbReference type="ARBA" id="ARBA00022692"/>
    </source>
</evidence>
<evidence type="ECO:0000256" key="8">
    <source>
        <dbReference type="ARBA" id="ARBA00023136"/>
    </source>
</evidence>
<keyword evidence="6" id="KW-0406">Ion transport</keyword>
<proteinExistence type="inferred from homology"/>
<organism evidence="16 17">
    <name type="scientific">Teredinibacter turnerae (strain ATCC 39867 / T7901)</name>
    <dbReference type="NCBI Taxonomy" id="377629"/>
    <lineage>
        <taxon>Bacteria</taxon>
        <taxon>Pseudomonadati</taxon>
        <taxon>Pseudomonadota</taxon>
        <taxon>Gammaproteobacteria</taxon>
        <taxon>Cellvibrionales</taxon>
        <taxon>Cellvibrionaceae</taxon>
        <taxon>Teredinibacter</taxon>
    </lineage>
</organism>
<protein>
    <submittedName>
        <fullName evidence="16">TonB-dependent receptor</fullName>
    </submittedName>
</protein>
<name>C5BUB2_TERTT</name>
<accession>C5BUB2</accession>
<evidence type="ECO:0000256" key="11">
    <source>
        <dbReference type="PROSITE-ProRule" id="PRU10143"/>
    </source>
</evidence>
<dbReference type="KEGG" id="ttu:TERTU_4055"/>
<evidence type="ECO:0000259" key="15">
    <source>
        <dbReference type="Pfam" id="PF07715"/>
    </source>
</evidence>
<dbReference type="InterPro" id="IPR000531">
    <property type="entry name" value="Beta-barrel_TonB"/>
</dbReference>
<dbReference type="InterPro" id="IPR010916">
    <property type="entry name" value="TonB_box_CS"/>
</dbReference>
<gene>
    <name evidence="16" type="ordered locus">TERTU_4055</name>
</gene>
<evidence type="ECO:0000256" key="9">
    <source>
        <dbReference type="ARBA" id="ARBA00023237"/>
    </source>
</evidence>
<keyword evidence="16" id="KW-0675">Receptor</keyword>
<feature type="short sequence motif" description="TonB box" evidence="11">
    <location>
        <begin position="35"/>
        <end position="41"/>
    </location>
</feature>
<dbReference type="GO" id="GO:0044718">
    <property type="term" value="P:siderophore transmembrane transport"/>
    <property type="evidence" value="ECO:0007669"/>
    <property type="project" value="TreeGrafter"/>
</dbReference>
<dbReference type="InterPro" id="IPR012910">
    <property type="entry name" value="Plug_dom"/>
</dbReference>
<sequence length="648" mass="70600">MFNRKLLLATAIASAAASLPTFAQDNDEASSRLETMIVTASLTAKTTQTAPAFTSVITGDDILATPITALPEILGQTAGVNDYSDASGRDSLRLRGLDGQYTLILVNGKRVSSSSALWRGGDFDLSSVPLSSIQQVEIVRGPMSSLYGADAMGGVINIITKAPEDEWSGQVNGEYRSVLTGEGGTQARLGAAAQGRLNEQLALSVALDTLSRDAWYIDGEEEGVNSPKLEEKEATNVAATLTWNLADNQKLDFDLGVNQDNRPYDTFYAAGDSKDYREQEISRNTLGVSYLGEWGWGNTSLQLQREDAAIDDFNSRYDEPQNRELTEENLSLKGYTNFAAGKYNALTVGFDYRQQTVGDDVSYAQTGEVSITDKALFLQDEISLGERVTLTLGGRMDDNEFFGSHFTPRAYVVVELTDSIAVKGGYAEAFKAPGAYQLSSEYSIVSCGGSCFLSGDEDLEPETSANIEAGISIAKSNWDLSLVYFQNDVDDMISALYDADTNSRYWSNVDKVKTKGFEVEGTFAITDALSLSGNLTKLDTENVGTGDKLENRPEIQANVSLNWKILDKLSSSLSANHIGEQEIYVWPDYQTLPAYTRYDLGLSSPLSSSFTLRAGIKNLTDVQTQEEDANFNTFELGRNVYLSATYSF</sequence>
<comment type="similarity">
    <text evidence="10 12">Belongs to the TonB-dependent receptor family.</text>
</comment>
<dbReference type="Gene3D" id="2.170.130.10">
    <property type="entry name" value="TonB-dependent receptor, plug domain"/>
    <property type="match status" value="1"/>
</dbReference>
<evidence type="ECO:0000256" key="6">
    <source>
        <dbReference type="ARBA" id="ARBA00023065"/>
    </source>
</evidence>
<evidence type="ECO:0000256" key="1">
    <source>
        <dbReference type="ARBA" id="ARBA00004571"/>
    </source>
</evidence>
<dbReference type="Gene3D" id="2.40.170.20">
    <property type="entry name" value="TonB-dependent receptor, beta-barrel domain"/>
    <property type="match status" value="1"/>
</dbReference>
<comment type="subcellular location">
    <subcellularLocation>
        <location evidence="1 10">Cell outer membrane</location>
        <topology evidence="1 10">Multi-pass membrane protein</topology>
    </subcellularLocation>
</comment>
<keyword evidence="4 10" id="KW-0812">Transmembrane</keyword>
<evidence type="ECO:0000313" key="17">
    <source>
        <dbReference type="Proteomes" id="UP000009080"/>
    </source>
</evidence>
<dbReference type="OrthoDB" id="9764669at2"/>
<dbReference type="PANTHER" id="PTHR30069:SF53">
    <property type="entry name" value="COLICIN I RECEPTOR-RELATED"/>
    <property type="match status" value="1"/>
</dbReference>
<dbReference type="EMBL" id="CP001614">
    <property type="protein sequence ID" value="ACR11143.1"/>
    <property type="molecule type" value="Genomic_DNA"/>
</dbReference>
<feature type="signal peptide" evidence="13">
    <location>
        <begin position="1"/>
        <end position="23"/>
    </location>
</feature>
<dbReference type="PROSITE" id="PS52016">
    <property type="entry name" value="TONB_DEPENDENT_REC_3"/>
    <property type="match status" value="1"/>
</dbReference>
<evidence type="ECO:0000256" key="13">
    <source>
        <dbReference type="SAM" id="SignalP"/>
    </source>
</evidence>
<dbReference type="PANTHER" id="PTHR30069">
    <property type="entry name" value="TONB-DEPENDENT OUTER MEMBRANE RECEPTOR"/>
    <property type="match status" value="1"/>
</dbReference>
<dbReference type="InterPro" id="IPR037066">
    <property type="entry name" value="Plug_dom_sf"/>
</dbReference>
<dbReference type="Pfam" id="PF00593">
    <property type="entry name" value="TonB_dep_Rec_b-barrel"/>
    <property type="match status" value="1"/>
</dbReference>